<evidence type="ECO:0000313" key="3">
    <source>
        <dbReference type="Proteomes" id="UP000682733"/>
    </source>
</evidence>
<dbReference type="Pfam" id="PF00078">
    <property type="entry name" value="RVT_1"/>
    <property type="match status" value="1"/>
</dbReference>
<feature type="domain" description="Reverse transcriptase" evidence="1">
    <location>
        <begin position="1"/>
        <end position="66"/>
    </location>
</feature>
<dbReference type="EMBL" id="CAJOBA010095601">
    <property type="protein sequence ID" value="CAF4501914.1"/>
    <property type="molecule type" value="Genomic_DNA"/>
</dbReference>
<dbReference type="InterPro" id="IPR051320">
    <property type="entry name" value="Viral_Replic_Matur_Polypro"/>
</dbReference>
<protein>
    <recommendedName>
        <fullName evidence="1">Reverse transcriptase domain-containing protein</fullName>
    </recommendedName>
</protein>
<dbReference type="SUPFAM" id="SSF56672">
    <property type="entry name" value="DNA/RNA polymerases"/>
    <property type="match status" value="1"/>
</dbReference>
<name>A0A8S2XM43_9BILA</name>
<dbReference type="Gene3D" id="3.30.70.270">
    <property type="match status" value="2"/>
</dbReference>
<dbReference type="InterPro" id="IPR041577">
    <property type="entry name" value="RT_RNaseH_2"/>
</dbReference>
<dbReference type="PANTHER" id="PTHR33064">
    <property type="entry name" value="POL PROTEIN"/>
    <property type="match status" value="1"/>
</dbReference>
<feature type="non-terminal residue" evidence="2">
    <location>
        <position position="209"/>
    </location>
</feature>
<evidence type="ECO:0000259" key="1">
    <source>
        <dbReference type="PROSITE" id="PS50878"/>
    </source>
</evidence>
<accession>A0A8S2XM43</accession>
<dbReference type="PROSITE" id="PS50878">
    <property type="entry name" value="RT_POL"/>
    <property type="match status" value="1"/>
</dbReference>
<proteinExistence type="predicted"/>
<dbReference type="InterPro" id="IPR043502">
    <property type="entry name" value="DNA/RNA_pol_sf"/>
</dbReference>
<gene>
    <name evidence="2" type="ORF">TMI583_LOCUS47988</name>
</gene>
<dbReference type="InterPro" id="IPR000477">
    <property type="entry name" value="RT_dom"/>
</dbReference>
<reference evidence="2" key="1">
    <citation type="submission" date="2021-02" db="EMBL/GenBank/DDBJ databases">
        <authorList>
            <person name="Nowell W R."/>
        </authorList>
    </citation>
    <scope>NUCLEOTIDE SEQUENCE</scope>
</reference>
<organism evidence="2 3">
    <name type="scientific">Didymodactylos carnosus</name>
    <dbReference type="NCBI Taxonomy" id="1234261"/>
    <lineage>
        <taxon>Eukaryota</taxon>
        <taxon>Metazoa</taxon>
        <taxon>Spiralia</taxon>
        <taxon>Gnathifera</taxon>
        <taxon>Rotifera</taxon>
        <taxon>Eurotatoria</taxon>
        <taxon>Bdelloidea</taxon>
        <taxon>Philodinida</taxon>
        <taxon>Philodinidae</taxon>
        <taxon>Didymodactylos</taxon>
    </lineage>
</organism>
<comment type="caution">
    <text evidence="2">The sequence shown here is derived from an EMBL/GenBank/DDBJ whole genome shotgun (WGS) entry which is preliminary data.</text>
</comment>
<dbReference type="InterPro" id="IPR043128">
    <property type="entry name" value="Rev_trsase/Diguanyl_cyclase"/>
</dbReference>
<dbReference type="PANTHER" id="PTHR33064:SF37">
    <property type="entry name" value="RIBONUCLEASE H"/>
    <property type="match status" value="1"/>
</dbReference>
<evidence type="ECO:0000313" key="2">
    <source>
        <dbReference type="EMBL" id="CAF4501914.1"/>
    </source>
</evidence>
<dbReference type="FunFam" id="3.30.70.270:FF:000020">
    <property type="entry name" value="Transposon Tf2-6 polyprotein-like Protein"/>
    <property type="match status" value="1"/>
</dbReference>
<dbReference type="FunFam" id="3.30.70.270:FF:000003">
    <property type="entry name" value="Transposon Ty3-G Gag-Pol polyprotein"/>
    <property type="match status" value="1"/>
</dbReference>
<sequence>MSRILEPCRPYCIVYIDDIIIFSKTFEEHLVHLQNVTSLLEQNNLQLSPDKCDICKQEIDYLGHRITHEGITPLPDKIKAILNLREPKTLAQANHFIGAVSWYRKFIPKFAVVAAPIHGVTNLTKSNRHKFKWKREQSLSFREIKKLLTEEPLFLNFPDDSQPLILTTDFSKQGISGVLQQEIDGQIRNLYYHSQMLTKHQKNYDIVAG</sequence>
<dbReference type="AlphaFoldDB" id="A0A8S2XM43"/>
<dbReference type="Proteomes" id="UP000682733">
    <property type="component" value="Unassembled WGS sequence"/>
</dbReference>
<dbReference type="Pfam" id="PF17919">
    <property type="entry name" value="RT_RNaseH_2"/>
    <property type="match status" value="1"/>
</dbReference>